<evidence type="ECO:0000256" key="1">
    <source>
        <dbReference type="ARBA" id="ARBA00022741"/>
    </source>
</evidence>
<feature type="domain" description="Helicase C-terminal" evidence="6">
    <location>
        <begin position="190"/>
        <end position="337"/>
    </location>
</feature>
<dbReference type="EMBL" id="LWSA01000291">
    <property type="protein sequence ID" value="OCX68568.1"/>
    <property type="molecule type" value="Genomic_DNA"/>
</dbReference>
<dbReference type="InterPro" id="IPR055206">
    <property type="entry name" value="DEXQc_SUV3"/>
</dbReference>
<feature type="domain" description="Helicase ATP-binding" evidence="5">
    <location>
        <begin position="28"/>
        <end position="176"/>
    </location>
</feature>
<evidence type="ECO:0000313" key="8">
    <source>
        <dbReference type="Proteomes" id="UP000094893"/>
    </source>
</evidence>
<dbReference type="Proteomes" id="UP000094893">
    <property type="component" value="Unassembled WGS sequence"/>
</dbReference>
<gene>
    <name evidence="7" type="ORF">A6P07_17995</name>
</gene>
<keyword evidence="1" id="KW-0547">Nucleotide-binding</keyword>
<dbReference type="Gene3D" id="1.20.272.40">
    <property type="match status" value="1"/>
</dbReference>
<dbReference type="GO" id="GO:0005524">
    <property type="term" value="F:ATP binding"/>
    <property type="evidence" value="ECO:0007669"/>
    <property type="project" value="UniProtKB-KW"/>
</dbReference>
<dbReference type="SUPFAM" id="SSF52540">
    <property type="entry name" value="P-loop containing nucleoside triphosphate hydrolases"/>
    <property type="match status" value="1"/>
</dbReference>
<dbReference type="PROSITE" id="PS51194">
    <property type="entry name" value="HELICASE_CTER"/>
    <property type="match status" value="1"/>
</dbReference>
<accession>A0A1C2JHF1</accession>
<dbReference type="RefSeq" id="WP_024892488.1">
    <property type="nucleotide sequence ID" value="NZ_LWSA01000291.1"/>
</dbReference>
<evidence type="ECO:0000259" key="6">
    <source>
        <dbReference type="PROSITE" id="PS51194"/>
    </source>
</evidence>
<evidence type="ECO:0000256" key="4">
    <source>
        <dbReference type="ARBA" id="ARBA00022840"/>
    </source>
</evidence>
<organism evidence="7 8">
    <name type="scientific">Acidithiobacillus thiooxidans</name>
    <name type="common">Thiobacillus thiooxidans</name>
    <dbReference type="NCBI Taxonomy" id="930"/>
    <lineage>
        <taxon>Bacteria</taxon>
        <taxon>Pseudomonadati</taxon>
        <taxon>Pseudomonadota</taxon>
        <taxon>Acidithiobacillia</taxon>
        <taxon>Acidithiobacillales</taxon>
        <taxon>Acidithiobacillaceae</taxon>
        <taxon>Acidithiobacillus</taxon>
    </lineage>
</organism>
<dbReference type="AlphaFoldDB" id="A0A1C2JHF1"/>
<proteinExistence type="predicted"/>
<evidence type="ECO:0000256" key="2">
    <source>
        <dbReference type="ARBA" id="ARBA00022801"/>
    </source>
</evidence>
<dbReference type="InterPro" id="IPR027417">
    <property type="entry name" value="P-loop_NTPase"/>
</dbReference>
<sequence length="523" mass="58539">MKSPTLSTRVQAIMALTQDGHWSHFFPGAHIGNRQIVAYLGPTNSGKTWQAIQLLKTVHKPYKGVYLAPLRLLALEVWEELRSQGIRASLITGEEQEVDPEAVIVCSTIEMLNSEEVYQVAVIDEMQMVSDSQRGWAWTRALFELNTDKLLVLGSASVTPLLEQFAESTGDTLLIHETKRYTRLKTTAKPITPKAVKPGTLFVVFSRNSVILWGDFFRKKGFSVAQIYGAMPPEVRRSEAQRFRDKEADIMVATDAVAMGLNLPAHTVVLAEDSKYNGVSRTKVVPSLVRQIAGRAGRYGLHEAGLAAGLDPSSHKGVIQALAGQDDAIHFPEPYVAPSYAWIDLVMGTYPDTTVEDLLQAWQQLIAGSKWFQAGDTDEIFQKIALVGQISAFRVLPMSEQLQILAAPVDLRDVHLKFYKRIVQAILLKQALPAPGLGRNENLRTEELESLYKQVMLYRWFHYRYPESVPEIKAATRLQDVLVSRITTQVRQGLRRYCRICGVVLPGQSKHGICQACFSRSHW</sequence>
<dbReference type="InterPro" id="IPR022192">
    <property type="entry name" value="SUV3_C"/>
</dbReference>
<dbReference type="SMART" id="SM00490">
    <property type="entry name" value="HELICc"/>
    <property type="match status" value="1"/>
</dbReference>
<comment type="caution">
    <text evidence="7">The sequence shown here is derived from an EMBL/GenBank/DDBJ whole genome shotgun (WGS) entry which is preliminary data.</text>
</comment>
<name>A0A1C2JHF1_ACITH</name>
<dbReference type="GO" id="GO:0016787">
    <property type="term" value="F:hydrolase activity"/>
    <property type="evidence" value="ECO:0007669"/>
    <property type="project" value="UniProtKB-KW"/>
</dbReference>
<dbReference type="Pfam" id="PF12513">
    <property type="entry name" value="SUV3_C"/>
    <property type="match status" value="1"/>
</dbReference>
<dbReference type="PROSITE" id="PS51192">
    <property type="entry name" value="HELICASE_ATP_BIND_1"/>
    <property type="match status" value="1"/>
</dbReference>
<keyword evidence="4" id="KW-0067">ATP-binding</keyword>
<dbReference type="Gene3D" id="1.20.58.1080">
    <property type="match status" value="1"/>
</dbReference>
<dbReference type="PANTHER" id="PTHR12131">
    <property type="entry name" value="ATP-DEPENDENT RNA AND DNA HELICASE"/>
    <property type="match status" value="1"/>
</dbReference>
<evidence type="ECO:0000256" key="3">
    <source>
        <dbReference type="ARBA" id="ARBA00022806"/>
    </source>
</evidence>
<dbReference type="InterPro" id="IPR001650">
    <property type="entry name" value="Helicase_C-like"/>
</dbReference>
<evidence type="ECO:0000259" key="5">
    <source>
        <dbReference type="PROSITE" id="PS51192"/>
    </source>
</evidence>
<dbReference type="Pfam" id="PF00271">
    <property type="entry name" value="Helicase_C"/>
    <property type="match status" value="1"/>
</dbReference>
<dbReference type="Gene3D" id="3.40.50.300">
    <property type="entry name" value="P-loop containing nucleotide triphosphate hydrolases"/>
    <property type="match status" value="2"/>
</dbReference>
<protein>
    <submittedName>
        <fullName evidence="7">Uncharacterized protein</fullName>
    </submittedName>
</protein>
<dbReference type="PANTHER" id="PTHR12131:SF1">
    <property type="entry name" value="ATP-DEPENDENT RNA HELICASE SUPV3L1, MITOCHONDRIAL-RELATED"/>
    <property type="match status" value="1"/>
</dbReference>
<dbReference type="Pfam" id="PF22527">
    <property type="entry name" value="DEXQc_Suv3"/>
    <property type="match status" value="1"/>
</dbReference>
<evidence type="ECO:0000313" key="7">
    <source>
        <dbReference type="EMBL" id="OCX68568.1"/>
    </source>
</evidence>
<keyword evidence="2" id="KW-0378">Hydrolase</keyword>
<dbReference type="InterPro" id="IPR014001">
    <property type="entry name" value="Helicase_ATP-bd"/>
</dbReference>
<dbReference type="InterPro" id="IPR050699">
    <property type="entry name" value="RNA-DNA_Helicase"/>
</dbReference>
<keyword evidence="3" id="KW-0347">Helicase</keyword>
<reference evidence="7 8" key="1">
    <citation type="journal article" date="2016" name="Int. J. Mol. Sci.">
        <title>Comparative genomics of the extreme acidophile Acidithiobacillus thiooxidans reveals intraspecific divergence and niche adaptation.</title>
        <authorList>
            <person name="Zhang X."/>
            <person name="Feng X."/>
            <person name="Tao J."/>
            <person name="Ma L."/>
            <person name="Xiao Y."/>
            <person name="Liang Y."/>
            <person name="Liu X."/>
            <person name="Yin H."/>
        </authorList>
    </citation>
    <scope>NUCLEOTIDE SEQUENCE [LARGE SCALE GENOMIC DNA]</scope>
    <source>
        <strain evidence="7 8">A02</strain>
    </source>
</reference>
<dbReference type="SMART" id="SM00487">
    <property type="entry name" value="DEXDc"/>
    <property type="match status" value="1"/>
</dbReference>
<dbReference type="GO" id="GO:0004386">
    <property type="term" value="F:helicase activity"/>
    <property type="evidence" value="ECO:0007669"/>
    <property type="project" value="UniProtKB-KW"/>
</dbReference>